<gene>
    <name evidence="2" type="ORF">SAMN04488568_1222</name>
</gene>
<dbReference type="Proteomes" id="UP000199759">
    <property type="component" value="Unassembled WGS sequence"/>
</dbReference>
<keyword evidence="3" id="KW-1185">Reference proteome</keyword>
<feature type="transmembrane region" description="Helical" evidence="1">
    <location>
        <begin position="51"/>
        <end position="71"/>
    </location>
</feature>
<evidence type="ECO:0000256" key="1">
    <source>
        <dbReference type="SAM" id="Phobius"/>
    </source>
</evidence>
<dbReference type="RefSeq" id="WP_091771699.1">
    <property type="nucleotide sequence ID" value="NZ_FNHG01000022.1"/>
</dbReference>
<dbReference type="InterPro" id="IPR031709">
    <property type="entry name" value="PutAbiC"/>
</dbReference>
<reference evidence="2 3" key="1">
    <citation type="submission" date="2016-10" db="EMBL/GenBank/DDBJ databases">
        <authorList>
            <person name="de Groot N.N."/>
        </authorList>
    </citation>
    <scope>NUCLEOTIDE SEQUENCE [LARGE SCALE GENOMIC DNA]</scope>
    <source>
        <strain evidence="2 3">DSM 16077</strain>
    </source>
</reference>
<evidence type="ECO:0000313" key="2">
    <source>
        <dbReference type="EMBL" id="SDM78338.1"/>
    </source>
</evidence>
<protein>
    <submittedName>
        <fullName evidence="2">Putative phage abortive infection protein</fullName>
    </submittedName>
</protein>
<feature type="transmembrane region" description="Helical" evidence="1">
    <location>
        <begin position="17"/>
        <end position="39"/>
    </location>
</feature>
<name>A0A1G9W1D2_9PROT</name>
<dbReference type="STRING" id="144026.SAMN04488568_1222"/>
<organism evidence="2 3">
    <name type="scientific">Maricaulis salignorans</name>
    <dbReference type="NCBI Taxonomy" id="144026"/>
    <lineage>
        <taxon>Bacteria</taxon>
        <taxon>Pseudomonadati</taxon>
        <taxon>Pseudomonadota</taxon>
        <taxon>Alphaproteobacteria</taxon>
        <taxon>Maricaulales</taxon>
        <taxon>Maricaulaceae</taxon>
        <taxon>Maricaulis</taxon>
    </lineage>
</organism>
<sequence>MSKDQDEVDDVKTPSTLLIWLVAGGVILAWAASLLLLFFSPTSRGTFGDMFGAANALFSGFALAGVIYAILLQRSEISVARKELRHTRDILSDQQDHLRKQNFEGTFFQLLRILTEITAQIDLASAKSVTSGKDALKVFHERALSCVLPTAQKLAGGHDFDEGYKTFYQQNGHELGHYFRTLYNIIKFIDQSDVQNKNFYTNLVRAQLSDREAALLYLNGLSTHGSEKFKPLIERYKLLKNVDKKHFIHSEVRARYDDAAFGN</sequence>
<proteinExistence type="predicted"/>
<accession>A0A1G9W1D2</accession>
<evidence type="ECO:0000313" key="3">
    <source>
        <dbReference type="Proteomes" id="UP000199759"/>
    </source>
</evidence>
<dbReference type="EMBL" id="FNHG01000022">
    <property type="protein sequence ID" value="SDM78338.1"/>
    <property type="molecule type" value="Genomic_DNA"/>
</dbReference>
<keyword evidence="1" id="KW-0812">Transmembrane</keyword>
<dbReference type="Pfam" id="PF16872">
    <property type="entry name" value="putAbiC"/>
    <property type="match status" value="1"/>
</dbReference>
<keyword evidence="1" id="KW-1133">Transmembrane helix</keyword>
<dbReference type="OrthoDB" id="6678638at2"/>
<keyword evidence="1" id="KW-0472">Membrane</keyword>
<dbReference type="AlphaFoldDB" id="A0A1G9W1D2"/>